<proteinExistence type="predicted"/>
<gene>
    <name evidence="2" type="ORF">CEPIT_LOCUS10148</name>
</gene>
<dbReference type="InterPro" id="IPR027935">
    <property type="entry name" value="Di19_C"/>
</dbReference>
<evidence type="ECO:0000313" key="3">
    <source>
        <dbReference type="Proteomes" id="UP001152523"/>
    </source>
</evidence>
<dbReference type="EMBL" id="CAMAPF010000058">
    <property type="protein sequence ID" value="CAH9087425.1"/>
    <property type="molecule type" value="Genomic_DNA"/>
</dbReference>
<dbReference type="Proteomes" id="UP001152523">
    <property type="component" value="Unassembled WGS sequence"/>
</dbReference>
<name>A0AAV0D0W0_9ASTE</name>
<protein>
    <recommendedName>
        <fullName evidence="1">Di19 C-terminal domain-containing protein</fullName>
    </recommendedName>
</protein>
<feature type="domain" description="Di19 C-terminal" evidence="1">
    <location>
        <begin position="35"/>
        <end position="130"/>
    </location>
</feature>
<dbReference type="Pfam" id="PF14571">
    <property type="entry name" value="Di19_C"/>
    <property type="match status" value="1"/>
</dbReference>
<keyword evidence="3" id="KW-1185">Reference proteome</keyword>
<evidence type="ECO:0000259" key="1">
    <source>
        <dbReference type="Pfam" id="PF14571"/>
    </source>
</evidence>
<reference evidence="2" key="1">
    <citation type="submission" date="2022-07" db="EMBL/GenBank/DDBJ databases">
        <authorList>
            <person name="Macas J."/>
            <person name="Novak P."/>
            <person name="Neumann P."/>
        </authorList>
    </citation>
    <scope>NUCLEOTIDE SEQUENCE</scope>
</reference>
<dbReference type="AlphaFoldDB" id="A0AAV0D0W0"/>
<comment type="caution">
    <text evidence="2">The sequence shown here is derived from an EMBL/GenBank/DDBJ whole genome shotgun (WGS) entry which is preliminary data.</text>
</comment>
<evidence type="ECO:0000313" key="2">
    <source>
        <dbReference type="EMBL" id="CAH9087425.1"/>
    </source>
</evidence>
<sequence length="160" mass="18518">MSMAAHVISQNENILRDLAKKKLQNNRVHSCILSLRKELQNLNLHHHLKECSHSNSSANVVVAGDSMMLSFVNNQQSSGRVETTPIKKPDQTSLLEISDEKNICERGGQAASRMDKNKEEKLQRCEFVHERRSSKDVNLCIRYCYLPRWMTFYDRIRTLC</sequence>
<accession>A0AAV0D0W0</accession>
<organism evidence="2 3">
    <name type="scientific">Cuscuta epithymum</name>
    <dbReference type="NCBI Taxonomy" id="186058"/>
    <lineage>
        <taxon>Eukaryota</taxon>
        <taxon>Viridiplantae</taxon>
        <taxon>Streptophyta</taxon>
        <taxon>Embryophyta</taxon>
        <taxon>Tracheophyta</taxon>
        <taxon>Spermatophyta</taxon>
        <taxon>Magnoliopsida</taxon>
        <taxon>eudicotyledons</taxon>
        <taxon>Gunneridae</taxon>
        <taxon>Pentapetalae</taxon>
        <taxon>asterids</taxon>
        <taxon>lamiids</taxon>
        <taxon>Solanales</taxon>
        <taxon>Convolvulaceae</taxon>
        <taxon>Cuscuteae</taxon>
        <taxon>Cuscuta</taxon>
        <taxon>Cuscuta subgen. Cuscuta</taxon>
    </lineage>
</organism>